<dbReference type="Pfam" id="PF22486">
    <property type="entry name" value="MATH_2"/>
    <property type="match status" value="1"/>
</dbReference>
<name>N1QR22_AEGTA</name>
<dbReference type="Gene3D" id="2.60.210.10">
    <property type="entry name" value="Apoptosis, Tumor Necrosis Factor Receptor Associated Protein 2, Chain A"/>
    <property type="match status" value="1"/>
</dbReference>
<dbReference type="SMART" id="SM00061">
    <property type="entry name" value="MATH"/>
    <property type="match status" value="1"/>
</dbReference>
<dbReference type="InterPro" id="IPR000210">
    <property type="entry name" value="BTB/POZ_dom"/>
</dbReference>
<dbReference type="InterPro" id="IPR002083">
    <property type="entry name" value="MATH/TRAF_dom"/>
</dbReference>
<dbReference type="SUPFAM" id="SSF54695">
    <property type="entry name" value="POZ domain"/>
    <property type="match status" value="1"/>
</dbReference>
<dbReference type="PROSITE" id="PS50097">
    <property type="entry name" value="BTB"/>
    <property type="match status" value="1"/>
</dbReference>
<dbReference type="Pfam" id="PF00651">
    <property type="entry name" value="BTB"/>
    <property type="match status" value="1"/>
</dbReference>
<reference evidence="2" key="1">
    <citation type="submission" date="2015-06" db="UniProtKB">
        <authorList>
            <consortium name="EnsemblPlants"/>
        </authorList>
    </citation>
    <scope>IDENTIFICATION</scope>
</reference>
<dbReference type="Gene3D" id="3.30.710.10">
    <property type="entry name" value="Potassium Channel Kv1.1, Chain A"/>
    <property type="match status" value="1"/>
</dbReference>
<dbReference type="EnsemblPlants" id="EMT03690">
    <property type="protein sequence ID" value="EMT03690"/>
    <property type="gene ID" value="F775_21531"/>
</dbReference>
<dbReference type="PANTHER" id="PTHR26379">
    <property type="entry name" value="BTB/POZ AND MATH DOMAIN-CONTAINING PROTEIN 1"/>
    <property type="match status" value="1"/>
</dbReference>
<dbReference type="SMART" id="SM00225">
    <property type="entry name" value="BTB"/>
    <property type="match status" value="1"/>
</dbReference>
<sequence length="271" mass="30304">MAAQRKISAAMVSDQRSFVLKVDGYSRIKELLRNGQFLTSTPFSVGGHNWAVKYYPNGSGKDYADFISLFLFLESAHGEDVKAKYAFSVLDKNGEAVPSMSRTSFPATCFSMKYPSWGYNAFIKKADVEGSVHLKNDCLTIRCDVNVKEIMSEETSVPPSDLHRHLGDLLKDEDAADVTFRVGGQSFYAHRCVLAARSSVFKAELLGAMKESCAASPIEICDMESDVFKSLLHFVYTDSVPVLEMASNKGETDVWFWPDIYWWQLTGYDGE</sequence>
<dbReference type="AlphaFoldDB" id="N1QR22"/>
<accession>N1QR22</accession>
<proteinExistence type="predicted"/>
<dbReference type="PROSITE" id="PS50144">
    <property type="entry name" value="MATH"/>
    <property type="match status" value="1"/>
</dbReference>
<dbReference type="ExpressionAtlas" id="N1QR22">
    <property type="expression patterns" value="baseline"/>
</dbReference>
<organism evidence="2">
    <name type="scientific">Aegilops tauschii</name>
    <name type="common">Tausch's goatgrass</name>
    <name type="synonym">Aegilops squarrosa</name>
    <dbReference type="NCBI Taxonomy" id="37682"/>
    <lineage>
        <taxon>Eukaryota</taxon>
        <taxon>Viridiplantae</taxon>
        <taxon>Streptophyta</taxon>
        <taxon>Embryophyta</taxon>
        <taxon>Tracheophyta</taxon>
        <taxon>Spermatophyta</taxon>
        <taxon>Magnoliopsida</taxon>
        <taxon>Liliopsida</taxon>
        <taxon>Poales</taxon>
        <taxon>Poaceae</taxon>
        <taxon>BOP clade</taxon>
        <taxon>Pooideae</taxon>
        <taxon>Triticodae</taxon>
        <taxon>Triticeae</taxon>
        <taxon>Triticinae</taxon>
        <taxon>Aegilops</taxon>
    </lineage>
</organism>
<evidence type="ECO:0000313" key="2">
    <source>
        <dbReference type="EnsemblPlants" id="EMT03690"/>
    </source>
</evidence>
<dbReference type="InterPro" id="IPR008974">
    <property type="entry name" value="TRAF-like"/>
</dbReference>
<dbReference type="PANTHER" id="PTHR26379:SF524">
    <property type="entry name" value="MATH DOMAIN-CONTAINING PROTEIN"/>
    <property type="match status" value="1"/>
</dbReference>
<dbReference type="GO" id="GO:0016567">
    <property type="term" value="P:protein ubiquitination"/>
    <property type="evidence" value="ECO:0007669"/>
    <property type="project" value="InterPro"/>
</dbReference>
<comment type="pathway">
    <text evidence="1">Protein modification; protein ubiquitination.</text>
</comment>
<dbReference type="InterPro" id="IPR045005">
    <property type="entry name" value="BPM1-6"/>
</dbReference>
<dbReference type="InterPro" id="IPR011333">
    <property type="entry name" value="SKP1/BTB/POZ_sf"/>
</dbReference>
<dbReference type="CDD" id="cd00121">
    <property type="entry name" value="MATH"/>
    <property type="match status" value="1"/>
</dbReference>
<protein>
    <submittedName>
        <fullName evidence="2">Protein roadkill</fullName>
    </submittedName>
</protein>
<evidence type="ECO:0000256" key="1">
    <source>
        <dbReference type="ARBA" id="ARBA00004906"/>
    </source>
</evidence>
<dbReference type="SUPFAM" id="SSF49599">
    <property type="entry name" value="TRAF domain-like"/>
    <property type="match status" value="1"/>
</dbReference>